<keyword evidence="5 14" id="KW-0812">Transmembrane</keyword>
<evidence type="ECO:0000256" key="1">
    <source>
        <dbReference type="ARBA" id="ARBA00004141"/>
    </source>
</evidence>
<proteinExistence type="inferred from homology"/>
<evidence type="ECO:0000259" key="16">
    <source>
        <dbReference type="Pfam" id="PF00487"/>
    </source>
</evidence>
<evidence type="ECO:0000256" key="2">
    <source>
        <dbReference type="ARBA" id="ARBA00009295"/>
    </source>
</evidence>
<dbReference type="PIRSF" id="PIRSF000345">
    <property type="entry name" value="OLE1"/>
    <property type="match status" value="1"/>
</dbReference>
<evidence type="ECO:0000256" key="13">
    <source>
        <dbReference type="ARBA" id="ARBA00023160"/>
    </source>
</evidence>
<protein>
    <recommendedName>
        <fullName evidence="19">Stearoyl-CoA 9-desaturase</fullName>
    </recommendedName>
</protein>
<dbReference type="RefSeq" id="XP_070890735.1">
    <property type="nucleotide sequence ID" value="XM_071032122.1"/>
</dbReference>
<dbReference type="InterPro" id="IPR005804">
    <property type="entry name" value="FA_desaturase_dom"/>
</dbReference>
<dbReference type="EMBL" id="JBFXLQ010000003">
    <property type="protein sequence ID" value="KAL2871756.1"/>
    <property type="molecule type" value="Genomic_DNA"/>
</dbReference>
<keyword evidence="8 14" id="KW-1133">Transmembrane helix</keyword>
<keyword evidence="3" id="KW-0444">Lipid biosynthesis</keyword>
<dbReference type="InterPro" id="IPR001199">
    <property type="entry name" value="Cyt_B5-like_heme/steroid-bd"/>
</dbReference>
<evidence type="ECO:0008006" key="19">
    <source>
        <dbReference type="Google" id="ProtNLM"/>
    </source>
</evidence>
<keyword evidence="13" id="KW-0275">Fatty acid biosynthesis</keyword>
<feature type="domain" description="Fatty acid desaturase" evidence="16">
    <location>
        <begin position="31"/>
        <end position="249"/>
    </location>
</feature>
<keyword evidence="18" id="KW-1185">Reference proteome</keyword>
<dbReference type="Proteomes" id="UP001610432">
    <property type="component" value="Unassembled WGS sequence"/>
</dbReference>
<evidence type="ECO:0000256" key="14">
    <source>
        <dbReference type="SAM" id="Phobius"/>
    </source>
</evidence>
<evidence type="ECO:0000256" key="11">
    <source>
        <dbReference type="ARBA" id="ARBA00023098"/>
    </source>
</evidence>
<dbReference type="PROSITE" id="PS00476">
    <property type="entry name" value="FATTY_ACID_DESATUR_1"/>
    <property type="match status" value="1"/>
</dbReference>
<name>A0ABR4M579_9EURO</name>
<dbReference type="Pfam" id="PF00173">
    <property type="entry name" value="Cyt-b5"/>
    <property type="match status" value="1"/>
</dbReference>
<accession>A0ABR4M579</accession>
<evidence type="ECO:0000256" key="9">
    <source>
        <dbReference type="ARBA" id="ARBA00023002"/>
    </source>
</evidence>
<evidence type="ECO:0000313" key="17">
    <source>
        <dbReference type="EMBL" id="KAL2871756.1"/>
    </source>
</evidence>
<dbReference type="PANTHER" id="PTHR11351:SF31">
    <property type="entry name" value="DESATURASE 1, ISOFORM A-RELATED"/>
    <property type="match status" value="1"/>
</dbReference>
<dbReference type="PROSITE" id="PS00191">
    <property type="entry name" value="CYTOCHROME_B5_1"/>
    <property type="match status" value="1"/>
</dbReference>
<dbReference type="PRINTS" id="PR00075">
    <property type="entry name" value="FACDDSATRASE"/>
</dbReference>
<comment type="subcellular location">
    <subcellularLocation>
        <location evidence="1">Membrane</location>
        <topology evidence="1">Multi-pass membrane protein</topology>
    </subcellularLocation>
</comment>
<evidence type="ECO:0000256" key="4">
    <source>
        <dbReference type="ARBA" id="ARBA00022617"/>
    </source>
</evidence>
<evidence type="ECO:0000256" key="3">
    <source>
        <dbReference type="ARBA" id="ARBA00022516"/>
    </source>
</evidence>
<evidence type="ECO:0000256" key="12">
    <source>
        <dbReference type="ARBA" id="ARBA00023136"/>
    </source>
</evidence>
<dbReference type="CDD" id="cd03505">
    <property type="entry name" value="Delta9-FADS-like"/>
    <property type="match status" value="1"/>
</dbReference>
<evidence type="ECO:0000313" key="18">
    <source>
        <dbReference type="Proteomes" id="UP001610432"/>
    </source>
</evidence>
<feature type="domain" description="Cytochrome b5 heme-binding" evidence="15">
    <location>
        <begin position="295"/>
        <end position="333"/>
    </location>
</feature>
<evidence type="ECO:0000256" key="8">
    <source>
        <dbReference type="ARBA" id="ARBA00022989"/>
    </source>
</evidence>
<reference evidence="17 18" key="1">
    <citation type="submission" date="2024-07" db="EMBL/GenBank/DDBJ databases">
        <title>Section-level genome sequencing and comparative genomics of Aspergillus sections Usti and Cavernicolus.</title>
        <authorList>
            <consortium name="Lawrence Berkeley National Laboratory"/>
            <person name="Nybo J.L."/>
            <person name="Vesth T.C."/>
            <person name="Theobald S."/>
            <person name="Frisvad J.C."/>
            <person name="Larsen T.O."/>
            <person name="Kjaerboelling I."/>
            <person name="Rothschild-Mancinelli K."/>
            <person name="Lyhne E.K."/>
            <person name="Kogle M.E."/>
            <person name="Barry K."/>
            <person name="Clum A."/>
            <person name="Na H."/>
            <person name="Ledsgaard L."/>
            <person name="Lin J."/>
            <person name="Lipzen A."/>
            <person name="Kuo A."/>
            <person name="Riley R."/>
            <person name="Mondo S."/>
            <person name="Labutti K."/>
            <person name="Haridas S."/>
            <person name="Pangalinan J."/>
            <person name="Salamov A.A."/>
            <person name="Simmons B.A."/>
            <person name="Magnuson J.K."/>
            <person name="Chen J."/>
            <person name="Drula E."/>
            <person name="Henrissat B."/>
            <person name="Wiebenga A."/>
            <person name="Lubbers R.J."/>
            <person name="Gomes A.C."/>
            <person name="Macurrencykelacurrency M.R."/>
            <person name="Stajich J."/>
            <person name="Grigoriev I.V."/>
            <person name="Mortensen U.H."/>
            <person name="De Vries R.P."/>
            <person name="Baker S.E."/>
            <person name="Andersen M.R."/>
        </authorList>
    </citation>
    <scope>NUCLEOTIDE SEQUENCE [LARGE SCALE GENOMIC DNA]</scope>
    <source>
        <strain evidence="17 18">CBS 449.75</strain>
    </source>
</reference>
<feature type="transmembrane region" description="Helical" evidence="14">
    <location>
        <begin position="142"/>
        <end position="163"/>
    </location>
</feature>
<evidence type="ECO:0000256" key="7">
    <source>
        <dbReference type="ARBA" id="ARBA00022832"/>
    </source>
</evidence>
<feature type="transmembrane region" description="Helical" evidence="14">
    <location>
        <begin position="31"/>
        <end position="48"/>
    </location>
</feature>
<dbReference type="InterPro" id="IPR015876">
    <property type="entry name" value="Acyl-CoA_DS"/>
</dbReference>
<comment type="similarity">
    <text evidence="2">Belongs to the fatty acid desaturase type 1 family.</text>
</comment>
<dbReference type="PANTHER" id="PTHR11351">
    <property type="entry name" value="ACYL-COA DESATURASE"/>
    <property type="match status" value="1"/>
</dbReference>
<evidence type="ECO:0000259" key="15">
    <source>
        <dbReference type="Pfam" id="PF00173"/>
    </source>
</evidence>
<dbReference type="Gene3D" id="3.10.120.10">
    <property type="entry name" value="Cytochrome b5-like heme/steroid binding domain"/>
    <property type="match status" value="1"/>
</dbReference>
<sequence>MWRADFAAQVIAPLCALAGVRYVPIQTPTLLWALLYGVTLGFGITLGYHRLWAHRSFRAHVALRVFLAVIGAGNAQRSIKWSVTTHRAHHRYVDTDLDPHNARKGLFHSHVGWLWLQPPTCGRDVDVSDLESDPVVMWQYRYFIPLTVSMCLGVPALVSGLGWGDFWGGILYAGLWRMVVAYHCTFAVNSLAHWAGQQPFGRRTTARDNTVVGLLALGEGYHNFHHEFPMDYRNGIRWYDFDMTKWAIRLLATVGLVTNLQTVSDAVIQSCQAHDRGSLLEIKAKPSDSIPLIDWEDYTRQAESGRALIAIAGFVHDITEFVEMHPGGPKILRERSDGMQLRCFTAASFPIRRQRAACMRVYVIRGAERRVSSEKIH</sequence>
<dbReference type="GeneID" id="98147194"/>
<keyword evidence="11" id="KW-0443">Lipid metabolism</keyword>
<dbReference type="InterPro" id="IPR009160">
    <property type="entry name" value="Acyl-CoA_deSatase_haem/ster-bd"/>
</dbReference>
<comment type="caution">
    <text evidence="17">The sequence shown here is derived from an EMBL/GenBank/DDBJ whole genome shotgun (WGS) entry which is preliminary data.</text>
</comment>
<dbReference type="SUPFAM" id="SSF55856">
    <property type="entry name" value="Cytochrome b5-like heme/steroid binding domain"/>
    <property type="match status" value="1"/>
</dbReference>
<organism evidence="17 18">
    <name type="scientific">Aspergillus lucknowensis</name>
    <dbReference type="NCBI Taxonomy" id="176173"/>
    <lineage>
        <taxon>Eukaryota</taxon>
        <taxon>Fungi</taxon>
        <taxon>Dikarya</taxon>
        <taxon>Ascomycota</taxon>
        <taxon>Pezizomycotina</taxon>
        <taxon>Eurotiomycetes</taxon>
        <taxon>Eurotiomycetidae</taxon>
        <taxon>Eurotiales</taxon>
        <taxon>Aspergillaceae</taxon>
        <taxon>Aspergillus</taxon>
        <taxon>Aspergillus subgen. Nidulantes</taxon>
    </lineage>
</organism>
<gene>
    <name evidence="17" type="ORF">BJX67DRAFT_377490</name>
</gene>
<keyword evidence="4" id="KW-0349">Heme</keyword>
<keyword evidence="7" id="KW-0276">Fatty acid metabolism</keyword>
<dbReference type="Pfam" id="PF00487">
    <property type="entry name" value="FA_desaturase"/>
    <property type="match status" value="1"/>
</dbReference>
<dbReference type="InterPro" id="IPR001522">
    <property type="entry name" value="FADS-1_CS"/>
</dbReference>
<keyword evidence="12 14" id="KW-0472">Membrane</keyword>
<keyword evidence="10" id="KW-0408">Iron</keyword>
<evidence type="ECO:0000256" key="10">
    <source>
        <dbReference type="ARBA" id="ARBA00023004"/>
    </source>
</evidence>
<keyword evidence="9" id="KW-0560">Oxidoreductase</keyword>
<feature type="transmembrane region" description="Helical" evidence="14">
    <location>
        <begin position="175"/>
        <end position="195"/>
    </location>
</feature>
<dbReference type="InterPro" id="IPR036400">
    <property type="entry name" value="Cyt_B5-like_heme/steroid_sf"/>
</dbReference>
<dbReference type="InterPro" id="IPR018506">
    <property type="entry name" value="Cyt_B5_heme-BS"/>
</dbReference>
<evidence type="ECO:0000256" key="6">
    <source>
        <dbReference type="ARBA" id="ARBA00022723"/>
    </source>
</evidence>
<keyword evidence="6" id="KW-0479">Metal-binding</keyword>
<evidence type="ECO:0000256" key="5">
    <source>
        <dbReference type="ARBA" id="ARBA00022692"/>
    </source>
</evidence>